<dbReference type="EMBL" id="RZGZ01000003">
    <property type="protein sequence ID" value="RUQ99078.1"/>
    <property type="molecule type" value="Genomic_DNA"/>
</dbReference>
<accession>A0A3S0VEQ9</accession>
<name>A0A3S0VEQ9_9MICO</name>
<dbReference type="OrthoDB" id="5116898at2"/>
<evidence type="ECO:0000256" key="1">
    <source>
        <dbReference type="SAM" id="SignalP"/>
    </source>
</evidence>
<gene>
    <name evidence="2" type="ORF">ELQ94_12245</name>
</gene>
<keyword evidence="1" id="KW-0732">Signal</keyword>
<organism evidence="2 3">
    <name type="scientific">Labedella endophytica</name>
    <dbReference type="NCBI Taxonomy" id="1523160"/>
    <lineage>
        <taxon>Bacteria</taxon>
        <taxon>Bacillati</taxon>
        <taxon>Actinomycetota</taxon>
        <taxon>Actinomycetes</taxon>
        <taxon>Micrococcales</taxon>
        <taxon>Microbacteriaceae</taxon>
        <taxon>Labedella</taxon>
    </lineage>
</organism>
<comment type="caution">
    <text evidence="2">The sequence shown here is derived from an EMBL/GenBank/DDBJ whole genome shotgun (WGS) entry which is preliminary data.</text>
</comment>
<evidence type="ECO:0000313" key="2">
    <source>
        <dbReference type="EMBL" id="RUQ99078.1"/>
    </source>
</evidence>
<sequence length="165" mass="17420">MSVTILLIPVALAAASLAGGAGLGAANRARDESRRAGNPSTALTVRTRMKDRGLLGLALDDLGALDVVAGETQVTATIDDIRLSMTLTEDDVWEAHMDRADGIAVDEDIARDILTRLDAAYAGRVQSAVAERIRAQADSAGFELVSETRDEASTVTMVLNVRQDV</sequence>
<reference evidence="2 3" key="1">
    <citation type="submission" date="2018-12" db="EMBL/GenBank/DDBJ databases">
        <authorList>
            <person name="Li F."/>
        </authorList>
    </citation>
    <scope>NUCLEOTIDE SEQUENCE [LARGE SCALE GENOMIC DNA]</scope>
    <source>
        <strain evidence="2 3">EGI 6500705</strain>
    </source>
</reference>
<dbReference type="RefSeq" id="WP_127050641.1">
    <property type="nucleotide sequence ID" value="NZ_RZGZ01000003.1"/>
</dbReference>
<feature type="chain" id="PRO_5039236299" description="DUF1257 domain-containing protein" evidence="1">
    <location>
        <begin position="22"/>
        <end position="165"/>
    </location>
</feature>
<keyword evidence="3" id="KW-1185">Reference proteome</keyword>
<dbReference type="AlphaFoldDB" id="A0A3S0VEQ9"/>
<proteinExistence type="predicted"/>
<protein>
    <recommendedName>
        <fullName evidence="4">DUF1257 domain-containing protein</fullName>
    </recommendedName>
</protein>
<dbReference type="Proteomes" id="UP000274909">
    <property type="component" value="Unassembled WGS sequence"/>
</dbReference>
<feature type="signal peptide" evidence="1">
    <location>
        <begin position="1"/>
        <end position="21"/>
    </location>
</feature>
<evidence type="ECO:0000313" key="3">
    <source>
        <dbReference type="Proteomes" id="UP000274909"/>
    </source>
</evidence>
<evidence type="ECO:0008006" key="4">
    <source>
        <dbReference type="Google" id="ProtNLM"/>
    </source>
</evidence>